<keyword evidence="9" id="KW-1185">Reference proteome</keyword>
<evidence type="ECO:0000313" key="9">
    <source>
        <dbReference type="Proteomes" id="UP001501011"/>
    </source>
</evidence>
<protein>
    <submittedName>
        <fullName evidence="8">2OG-Fe(II) oxygenase</fullName>
    </submittedName>
</protein>
<evidence type="ECO:0000256" key="4">
    <source>
        <dbReference type="ARBA" id="ARBA00022964"/>
    </source>
</evidence>
<feature type="domain" description="Fe2OG dioxygenase" evidence="7">
    <location>
        <begin position="114"/>
        <end position="216"/>
    </location>
</feature>
<evidence type="ECO:0000256" key="6">
    <source>
        <dbReference type="ARBA" id="ARBA00023004"/>
    </source>
</evidence>
<dbReference type="Pfam" id="PF13640">
    <property type="entry name" value="2OG-FeII_Oxy_3"/>
    <property type="match status" value="1"/>
</dbReference>
<comment type="cofactor">
    <cofactor evidence="1">
        <name>L-ascorbate</name>
        <dbReference type="ChEBI" id="CHEBI:38290"/>
    </cofactor>
</comment>
<reference evidence="9" key="1">
    <citation type="journal article" date="2019" name="Int. J. Syst. Evol. Microbiol.">
        <title>The Global Catalogue of Microorganisms (GCM) 10K type strain sequencing project: providing services to taxonomists for standard genome sequencing and annotation.</title>
        <authorList>
            <consortium name="The Broad Institute Genomics Platform"/>
            <consortium name="The Broad Institute Genome Sequencing Center for Infectious Disease"/>
            <person name="Wu L."/>
            <person name="Ma J."/>
        </authorList>
    </citation>
    <scope>NUCLEOTIDE SEQUENCE [LARGE SCALE GENOMIC DNA]</scope>
    <source>
        <strain evidence="9">JCM 17728</strain>
    </source>
</reference>
<gene>
    <name evidence="8" type="ORF">GCM10023151_06890</name>
</gene>
<keyword evidence="3" id="KW-0847">Vitamin C</keyword>
<dbReference type="Gene3D" id="2.60.120.620">
    <property type="entry name" value="q2cbj1_9rhob like domain"/>
    <property type="match status" value="1"/>
</dbReference>
<accession>A0ABP8IFY9</accession>
<sequence>MFLDELYLDNAVIKPIKESGNGLLFTKIAKDLSDQGYSVTPDGLPKSLASALYKQLKAMKDSEFDTAGIGRKQNHRVSDVVRTDEICWIDGTSKAGQEWLEWSSELREFLNLQLFLGLFSFESHFAHYAPGDFYKRHLDAFKGESNRVLSLVVYLNPDWKAEDEGQLVLYSDADDREGVKVTPNFGTVVAFLSEGFPHEVLPAARDRYSIAGWFRLNTSHMDRVDPPR</sequence>
<dbReference type="Proteomes" id="UP001501011">
    <property type="component" value="Unassembled WGS sequence"/>
</dbReference>
<keyword evidence="5" id="KW-0560">Oxidoreductase</keyword>
<keyword evidence="2" id="KW-0479">Metal-binding</keyword>
<evidence type="ECO:0000256" key="3">
    <source>
        <dbReference type="ARBA" id="ARBA00022896"/>
    </source>
</evidence>
<evidence type="ECO:0000256" key="1">
    <source>
        <dbReference type="ARBA" id="ARBA00001961"/>
    </source>
</evidence>
<dbReference type="InterPro" id="IPR006620">
    <property type="entry name" value="Pro_4_hyd_alph"/>
</dbReference>
<dbReference type="EMBL" id="BAABFV010000001">
    <property type="protein sequence ID" value="GAA4357656.1"/>
    <property type="molecule type" value="Genomic_DNA"/>
</dbReference>
<dbReference type="SMART" id="SM00702">
    <property type="entry name" value="P4Hc"/>
    <property type="match status" value="1"/>
</dbReference>
<keyword evidence="6" id="KW-0408">Iron</keyword>
<evidence type="ECO:0000313" key="8">
    <source>
        <dbReference type="EMBL" id="GAA4357656.1"/>
    </source>
</evidence>
<dbReference type="InterPro" id="IPR005123">
    <property type="entry name" value="Oxoglu/Fe-dep_dioxygenase_dom"/>
</dbReference>
<dbReference type="InterPro" id="IPR051559">
    <property type="entry name" value="HIF_prolyl_hydroxylases"/>
</dbReference>
<comment type="caution">
    <text evidence="8">The sequence shown here is derived from an EMBL/GenBank/DDBJ whole genome shotgun (WGS) entry which is preliminary data.</text>
</comment>
<dbReference type="PANTHER" id="PTHR12907:SF26">
    <property type="entry name" value="HIF PROLYL HYDROXYLASE, ISOFORM C"/>
    <property type="match status" value="1"/>
</dbReference>
<proteinExistence type="predicted"/>
<evidence type="ECO:0000256" key="2">
    <source>
        <dbReference type="ARBA" id="ARBA00022723"/>
    </source>
</evidence>
<dbReference type="PROSITE" id="PS51471">
    <property type="entry name" value="FE2OG_OXY"/>
    <property type="match status" value="1"/>
</dbReference>
<organism evidence="8 9">
    <name type="scientific">Kangiella marina</name>
    <dbReference type="NCBI Taxonomy" id="1079178"/>
    <lineage>
        <taxon>Bacteria</taxon>
        <taxon>Pseudomonadati</taxon>
        <taxon>Pseudomonadota</taxon>
        <taxon>Gammaproteobacteria</taxon>
        <taxon>Kangiellales</taxon>
        <taxon>Kangiellaceae</taxon>
        <taxon>Kangiella</taxon>
    </lineage>
</organism>
<dbReference type="PANTHER" id="PTHR12907">
    <property type="entry name" value="EGL NINE HOMOLOG-RELATED"/>
    <property type="match status" value="1"/>
</dbReference>
<keyword evidence="4" id="KW-0223">Dioxygenase</keyword>
<evidence type="ECO:0000256" key="5">
    <source>
        <dbReference type="ARBA" id="ARBA00023002"/>
    </source>
</evidence>
<dbReference type="InterPro" id="IPR044862">
    <property type="entry name" value="Pro_4_hyd_alph_FE2OG_OXY"/>
</dbReference>
<evidence type="ECO:0000259" key="7">
    <source>
        <dbReference type="PROSITE" id="PS51471"/>
    </source>
</evidence>
<name>A0ABP8IFY9_9GAMM</name>